<protein>
    <submittedName>
        <fullName evidence="1">Glycosyltransferase</fullName>
        <ecNumber evidence="1">2.4.-.-</ecNumber>
    </submittedName>
</protein>
<keyword evidence="2" id="KW-1185">Reference proteome</keyword>
<keyword evidence="1" id="KW-0328">Glycosyltransferase</keyword>
<sequence length="276" mass="29029">MAATGPGPARRGGLRPQRPPRPRRPERRTRRGAGPVTTRLDVVVPAHDEADRIGACLEALATAVTVLHHERPGTRAHVTVVLDGCTDDTPLLVHAAARAGTSAWLDALATDHVGVGRARSLGAAHALARDVGDDTALEHRWLAHTDADSRVAPGWLVQQADALAAGAHVLVGAVVPDPEDLDPVVLARWQASHPPGATLGHVHGANLGVRADAYRAVGGFDPVREHEDVRLVARARALGLRVDATTGLPVVTSGRFDGRTPGGYAEHLRRTYGDAS</sequence>
<organism evidence="1 2">
    <name type="scientific">Curtobacterium aetherium</name>
    <dbReference type="NCBI Taxonomy" id="2841594"/>
    <lineage>
        <taxon>Bacteria</taxon>
        <taxon>Bacillati</taxon>
        <taxon>Actinomycetota</taxon>
        <taxon>Actinomycetes</taxon>
        <taxon>Micrococcales</taxon>
        <taxon>Microbacteriaceae</taxon>
        <taxon>Curtobacterium</taxon>
    </lineage>
</organism>
<name>A0ACD1E609_9MICO</name>
<dbReference type="EC" id="2.4.-.-" evidence="1"/>
<proteinExistence type="predicted"/>
<keyword evidence="1" id="KW-0808">Transferase</keyword>
<dbReference type="EMBL" id="CP076544">
    <property type="protein sequence ID" value="QWS34087.1"/>
    <property type="molecule type" value="Genomic_DNA"/>
</dbReference>
<evidence type="ECO:0000313" key="1">
    <source>
        <dbReference type="EMBL" id="QWS34087.1"/>
    </source>
</evidence>
<reference evidence="1" key="1">
    <citation type="submission" date="2021-06" db="EMBL/GenBank/DDBJ databases">
        <authorList>
            <person name="Ellington A.J."/>
            <person name="Bryan N.C."/>
            <person name="Christner B.C."/>
            <person name="Reisch C.R."/>
        </authorList>
    </citation>
    <scope>NUCLEOTIDE SEQUENCE</scope>
    <source>
        <strain evidence="1">L6-1</strain>
    </source>
</reference>
<evidence type="ECO:0000313" key="2">
    <source>
        <dbReference type="Proteomes" id="UP000681794"/>
    </source>
</evidence>
<accession>A0ACD1E609</accession>
<gene>
    <name evidence="1" type="ORF">KM842_02485</name>
</gene>
<dbReference type="Proteomes" id="UP000681794">
    <property type="component" value="Chromosome"/>
</dbReference>